<gene>
    <name evidence="5" type="ORF">GCM10023329_53630</name>
</gene>
<dbReference type="SUPFAM" id="SSF51294">
    <property type="entry name" value="Hedgehog/intein (Hint) domain"/>
    <property type="match status" value="1"/>
</dbReference>
<protein>
    <submittedName>
        <fullName evidence="5">RHS repeat-associated core domain-containing protein</fullName>
    </submittedName>
</protein>
<comment type="caution">
    <text evidence="5">The sequence shown here is derived from an EMBL/GenBank/DDBJ whole genome shotgun (WGS) entry which is preliminary data.</text>
</comment>
<feature type="domain" description="Hint" evidence="4">
    <location>
        <begin position="2056"/>
        <end position="2161"/>
    </location>
</feature>
<dbReference type="InterPro" id="IPR006530">
    <property type="entry name" value="YD"/>
</dbReference>
<dbReference type="PANTHER" id="PTHR32305">
    <property type="match status" value="1"/>
</dbReference>
<feature type="region of interest" description="Disordered" evidence="2">
    <location>
        <begin position="1806"/>
        <end position="1834"/>
    </location>
</feature>
<evidence type="ECO:0000313" key="5">
    <source>
        <dbReference type="EMBL" id="GAA4794320.1"/>
    </source>
</evidence>
<keyword evidence="3" id="KW-0732">Signal</keyword>
<dbReference type="CDD" id="cd00081">
    <property type="entry name" value="Hint"/>
    <property type="match status" value="1"/>
</dbReference>
<dbReference type="InterPro" id="IPR003587">
    <property type="entry name" value="Hint_dom_N"/>
</dbReference>
<dbReference type="RefSeq" id="WP_345616077.1">
    <property type="nucleotide sequence ID" value="NZ_BAABJV010000023.1"/>
</dbReference>
<sequence length="2326" mass="247520">MVGVLVSGALVTTLLPGAAWAVPPGGGTRDGVELPGLQQDRPLPADEAGIEALRTWSGAPVEPLPEYNPSAVSPPAGGTASVSLESAGADLVQAGTLPVRIGQASATPEDPAPPAPDGDWSVSVEPRQSTEEASVDGAIITVTPPAGGSTPVDVELDYSAFEDLYGTEWSTRLKLTQLPECFLTTPELPECTTAVEVSSENDPATGTVRATVDPADAPTTGLSPQSGGGPAVLAASDSASGAGGTYKATPLSPSGTWSAGGSSGGFSWSYPLTVPAPPAGPAPRIAFAYSSQSVDGRTSVTNGQASWIGDGWDYNPGFVERRYRSCSEDRQNSPNNTGSKDKKKSDLCWASDNLSLSLNGSTTEMVRDDDSGTWYSADGDNTRIEYKTRTGSAKSAQTGAYDGEYWVVTTADGTRYWFGRNTLTGHGTTNSVFTVPVFGNHSGEPCHATAYADSSCTQAWRWNLDYVEDTLGNAMVIDWAQEKNDYARNGDFTKHVTYVRGGHPTQILYGLRAGALDGPPAGKVTFSVAQRCIKEGAVSCSDTEFTSKNYADKQPWWDTPSTLHCEAEASKKCYISSPTFWSRVRLSAVTTYAQRTPGSTALSLVDRWTLAQSFPKQRTDTHPPLWLDSVTRTAYGTARDADGKQLSTAVPPVSFLPNVVDMPNRVATGPDDQTPGFDRLRVETIRTETGGEIYVDYSAPCAPGTSHPAPDANTGRCFPAHWSPDPDLETPPLEWFNKYVVDSITEKDRVARQPDVTTTYQYVGGGAWAKGTDEFSKPELRTYNQWRGYAEVVVRRGTTTPAGNTDATERSKTVTRYFRGMSGDAGRAQITVKDSSGTVELGKDLRAFQGRAAESIVYTKDGGTVASREFSVPKATVLASRARTGLPDLEAVRTTVERTDRIETISGGRTRTVRTQTSHDATYGLPVTVHGYSLTPSDSTTRADETCSTVTYVHNTGKHLIGLPQRQRTTVGDCAQAASATGNQVVSDVRTSYDALDAFGTAPVKGLPHQVDTIDGTGTGWITSARTSYDALGRPTQVKDAAGTTTTTSYSPATGPVFTLSVTNALGHTTTSEADPGRGSVLATTDANGRRTTSTYDNLGRVTRMWSPSHQGEAKATAVFSYQLEDNEPPAVTTSVLRDNGTYADSVTLYDGLLRVRQTQTEALGGGRIVTDTFHNDGGGVRLTNNGYLTEGEPTAEIFLPETVSEVPSSTETAYDGLGRAVRVTTLHEDVPQHTSTVRYEGDWGLARTGMSVDGTTPLPGSRAVKTWTDALGRTSRIQHYTTTDLGGPAPATIDTTYGYDARGTLTSVTDAEGNAWTYSYDVRGRKTASTDPDTGAAHFGYDDLDRQIWSQDGQGRKQYKTYDVLGRQTELREDSATGPLVATWTFDSLPGAKGLPVASTRYHSGAAFTSEVTGYDTEYRPTGSKTVIPSIPATTGLAGTYSYATAYTHTGKVQSTSLPATPGGLAAEKVVTRYNGEGMPVTTSGLSYYTADTVYSPYGEVLRTASGEAPQRVWSTRLYDEHTGRLETAYTDRETGPNRISALSYGYDTVGNITSITDTQSPARVDRQCFSYDPMGRLVHAWTGTAGCPTESAAPGAGPDRSGLSAGPDGDGYWQSYAFDAIGNRTRMTVHDLTDPALDDVHTYTYGVAVPGAQPPVTTQPHTLAAVDSTERTPGSTVTSRNTYAYDTSGNTTERVLNGDTQALTWDRRNKLTSVDTDDNGTANVTYLYDAAGNRLIEDNGTTRTLYLGESEITVNSSGTAVEAQRYYVQPGGPTTVRSTGGKSTGHKLTVLLADHHNTATTAVEQSEGQTVTRRKFDPYGNPRGAEPSGWPGRHTFLGTGIDDPTTGLTHIGAREYDASTGRFISADPIIDLTDPLQMNGYTYANGTPVVQSDPTGLKSDECGSLYKCGGSQVITTSTTQYQDVNTVARHFEKTVSWATLADWKSKGLGNRPAFGKAKKLTKWQNKHYDRKWATNMLAGAGRSLVGFVDPGIHGIPSATSMYDNLVSGWGVDTDSRAYSGGEGIVDGLSMIFGVGLAKNGAKHGNRLLSKCPTSNSFVPDTQVLLADGSTKPIEDVSVGDKVLTTNPETGETTVETVTAEIKGEGLKHLVKVTVDIDGEAGSKTAEITATDGHPFWVPELGEWIDATDLRSGQWLRTSAGTLVQITAVERWTSTGATVHNLTVGNTHTYYVLAGNTAILVHNAGGAGSPGKGDIGTQRLITELEANGYMIRGTEISARAANGVNIRFDVVAEKDGALHLFDAKNGPRAMFTKGQGRKGGYASIEANGGTWYGPNAEAAGLRGSFAANDVKIAGYGGYKFSGLCR</sequence>
<dbReference type="PROSITE" id="PS50817">
    <property type="entry name" value="INTEIN_N_TER"/>
    <property type="match status" value="1"/>
</dbReference>
<reference evidence="6" key="1">
    <citation type="journal article" date="2019" name="Int. J. Syst. Evol. Microbiol.">
        <title>The Global Catalogue of Microorganisms (GCM) 10K type strain sequencing project: providing services to taxonomists for standard genome sequencing and annotation.</title>
        <authorList>
            <consortium name="The Broad Institute Genomics Platform"/>
            <consortium name="The Broad Institute Genome Sequencing Center for Infectious Disease"/>
            <person name="Wu L."/>
            <person name="Ma J."/>
        </authorList>
    </citation>
    <scope>NUCLEOTIDE SEQUENCE [LARGE SCALE GENOMIC DNA]</scope>
    <source>
        <strain evidence="6">JCM 18324</strain>
    </source>
</reference>
<name>A0ABP9BFS1_9ACTN</name>
<accession>A0ABP9BFS1</accession>
<evidence type="ECO:0000256" key="1">
    <source>
        <dbReference type="ARBA" id="ARBA00022737"/>
    </source>
</evidence>
<dbReference type="NCBIfam" id="TIGR03696">
    <property type="entry name" value="Rhs_assc_core"/>
    <property type="match status" value="1"/>
</dbReference>
<organism evidence="5 6">
    <name type="scientific">Streptomyces sanyensis</name>
    <dbReference type="NCBI Taxonomy" id="568869"/>
    <lineage>
        <taxon>Bacteria</taxon>
        <taxon>Bacillati</taxon>
        <taxon>Actinomycetota</taxon>
        <taxon>Actinomycetes</taxon>
        <taxon>Kitasatosporales</taxon>
        <taxon>Streptomycetaceae</taxon>
        <taxon>Streptomyces</taxon>
    </lineage>
</organism>
<keyword evidence="1" id="KW-0677">Repeat</keyword>
<dbReference type="InterPro" id="IPR022385">
    <property type="entry name" value="Rhs_assc_core"/>
</dbReference>
<dbReference type="SMART" id="SM00306">
    <property type="entry name" value="HintN"/>
    <property type="match status" value="1"/>
</dbReference>
<dbReference type="NCBIfam" id="TIGR01643">
    <property type="entry name" value="YD_repeat_2x"/>
    <property type="match status" value="1"/>
</dbReference>
<evidence type="ECO:0000259" key="4">
    <source>
        <dbReference type="SMART" id="SM00306"/>
    </source>
</evidence>
<feature type="region of interest" description="Disordered" evidence="2">
    <location>
        <begin position="103"/>
        <end position="135"/>
    </location>
</feature>
<dbReference type="InterPro" id="IPR031325">
    <property type="entry name" value="RHS_repeat"/>
</dbReference>
<dbReference type="EMBL" id="BAABJV010000023">
    <property type="protein sequence ID" value="GAA4794320.1"/>
    <property type="molecule type" value="Genomic_DNA"/>
</dbReference>
<keyword evidence="6" id="KW-1185">Reference proteome</keyword>
<evidence type="ECO:0000256" key="3">
    <source>
        <dbReference type="SAM" id="SignalP"/>
    </source>
</evidence>
<dbReference type="Gene3D" id="2.180.10.10">
    <property type="entry name" value="RHS repeat-associated core"/>
    <property type="match status" value="2"/>
</dbReference>
<dbReference type="Pfam" id="PF07591">
    <property type="entry name" value="PT-HINT"/>
    <property type="match status" value="1"/>
</dbReference>
<feature type="signal peptide" evidence="3">
    <location>
        <begin position="1"/>
        <end position="21"/>
    </location>
</feature>
<dbReference type="InterPro" id="IPR036844">
    <property type="entry name" value="Hint_dom_sf"/>
</dbReference>
<dbReference type="InterPro" id="IPR056823">
    <property type="entry name" value="TEN-like_YD-shell"/>
</dbReference>
<dbReference type="PANTHER" id="PTHR32305:SF17">
    <property type="entry name" value="TRNA NUCLEASE WAPA"/>
    <property type="match status" value="1"/>
</dbReference>
<dbReference type="Pfam" id="PF05593">
    <property type="entry name" value="RHS_repeat"/>
    <property type="match status" value="1"/>
</dbReference>
<dbReference type="InterPro" id="IPR006141">
    <property type="entry name" value="Intein_N"/>
</dbReference>
<dbReference type="Proteomes" id="UP001501147">
    <property type="component" value="Unassembled WGS sequence"/>
</dbReference>
<feature type="region of interest" description="Disordered" evidence="2">
    <location>
        <begin position="325"/>
        <end position="345"/>
    </location>
</feature>
<evidence type="ECO:0000313" key="6">
    <source>
        <dbReference type="Proteomes" id="UP001501147"/>
    </source>
</evidence>
<dbReference type="Gene3D" id="2.170.16.10">
    <property type="entry name" value="Hedgehog/Intein (Hint) domain"/>
    <property type="match status" value="1"/>
</dbReference>
<feature type="chain" id="PRO_5046021792" evidence="3">
    <location>
        <begin position="22"/>
        <end position="2326"/>
    </location>
</feature>
<dbReference type="Pfam" id="PF25023">
    <property type="entry name" value="TEN_YD-shell"/>
    <property type="match status" value="1"/>
</dbReference>
<proteinExistence type="predicted"/>
<dbReference type="InterPro" id="IPR050708">
    <property type="entry name" value="T6SS_VgrG/RHS"/>
</dbReference>
<evidence type="ECO:0000256" key="2">
    <source>
        <dbReference type="SAM" id="MobiDB-lite"/>
    </source>
</evidence>
<feature type="region of interest" description="Disordered" evidence="2">
    <location>
        <begin position="214"/>
        <end position="249"/>
    </location>
</feature>